<evidence type="ECO:0000256" key="8">
    <source>
        <dbReference type="ARBA" id="ARBA00023136"/>
    </source>
</evidence>
<name>A0ABT7BUU2_9CYAN</name>
<organism evidence="14 15">
    <name type="scientific">Roseofilum casamattae BLCC-M143</name>
    <dbReference type="NCBI Taxonomy" id="3022442"/>
    <lineage>
        <taxon>Bacteria</taxon>
        <taxon>Bacillati</taxon>
        <taxon>Cyanobacteriota</taxon>
        <taxon>Cyanophyceae</taxon>
        <taxon>Desertifilales</taxon>
        <taxon>Desertifilaceae</taxon>
        <taxon>Roseofilum</taxon>
        <taxon>Roseofilum casamattae</taxon>
    </lineage>
</organism>
<keyword evidence="8 10" id="KW-0472">Membrane</keyword>
<feature type="transmembrane region" description="Helical" evidence="11">
    <location>
        <begin position="167"/>
        <end position="193"/>
    </location>
</feature>
<dbReference type="PIRSF" id="PIRSF003097">
    <property type="entry name" value="FtsX"/>
    <property type="match status" value="1"/>
</dbReference>
<evidence type="ECO:0000256" key="7">
    <source>
        <dbReference type="ARBA" id="ARBA00022989"/>
    </source>
</evidence>
<evidence type="ECO:0000256" key="4">
    <source>
        <dbReference type="ARBA" id="ARBA00022475"/>
    </source>
</evidence>
<evidence type="ECO:0000256" key="10">
    <source>
        <dbReference type="PIRNR" id="PIRNR003097"/>
    </source>
</evidence>
<dbReference type="Pfam" id="PF02687">
    <property type="entry name" value="FtsX"/>
    <property type="match status" value="1"/>
</dbReference>
<evidence type="ECO:0000256" key="2">
    <source>
        <dbReference type="ARBA" id="ARBA00007379"/>
    </source>
</evidence>
<feature type="transmembrane region" description="Helical" evidence="11">
    <location>
        <begin position="264"/>
        <end position="287"/>
    </location>
</feature>
<dbReference type="Pfam" id="PF18075">
    <property type="entry name" value="FtsX_ECD"/>
    <property type="match status" value="1"/>
</dbReference>
<evidence type="ECO:0000256" key="3">
    <source>
        <dbReference type="ARBA" id="ARBA00021907"/>
    </source>
</evidence>
<keyword evidence="4 10" id="KW-1003">Cell membrane</keyword>
<comment type="similarity">
    <text evidence="2 10">Belongs to the ABC-4 integral membrane protein family. FtsX subfamily.</text>
</comment>
<dbReference type="PANTHER" id="PTHR47755:SF1">
    <property type="entry name" value="CELL DIVISION PROTEIN FTSX"/>
    <property type="match status" value="1"/>
</dbReference>
<evidence type="ECO:0000259" key="13">
    <source>
        <dbReference type="Pfam" id="PF18075"/>
    </source>
</evidence>
<evidence type="ECO:0000256" key="6">
    <source>
        <dbReference type="ARBA" id="ARBA00022692"/>
    </source>
</evidence>
<proteinExistence type="inferred from homology"/>
<evidence type="ECO:0000259" key="12">
    <source>
        <dbReference type="Pfam" id="PF02687"/>
    </source>
</evidence>
<feature type="domain" description="ABC3 transporter permease C-terminal" evidence="12">
    <location>
        <begin position="172"/>
        <end position="290"/>
    </location>
</feature>
<comment type="subcellular location">
    <subcellularLocation>
        <location evidence="1">Cell membrane</location>
        <topology evidence="1">Multi-pass membrane protein</topology>
    </subcellularLocation>
</comment>
<gene>
    <name evidence="14" type="ORF">PMH09_07080</name>
</gene>
<dbReference type="Gene3D" id="3.30.70.3040">
    <property type="match status" value="1"/>
</dbReference>
<feature type="transmembrane region" description="Helical" evidence="11">
    <location>
        <begin position="214"/>
        <end position="235"/>
    </location>
</feature>
<evidence type="ECO:0000256" key="1">
    <source>
        <dbReference type="ARBA" id="ARBA00004651"/>
    </source>
</evidence>
<dbReference type="InterPro" id="IPR003838">
    <property type="entry name" value="ABC3_permease_C"/>
</dbReference>
<evidence type="ECO:0000256" key="5">
    <source>
        <dbReference type="ARBA" id="ARBA00022618"/>
    </source>
</evidence>
<comment type="caution">
    <text evidence="14">The sequence shown here is derived from an EMBL/GenBank/DDBJ whole genome shotgun (WGS) entry which is preliminary data.</text>
</comment>
<dbReference type="RefSeq" id="WP_283757609.1">
    <property type="nucleotide sequence ID" value="NZ_JAQOSQ010000005.1"/>
</dbReference>
<evidence type="ECO:0000313" key="14">
    <source>
        <dbReference type="EMBL" id="MDJ1182957.1"/>
    </source>
</evidence>
<evidence type="ECO:0000256" key="11">
    <source>
        <dbReference type="SAM" id="Phobius"/>
    </source>
</evidence>
<keyword evidence="9 10" id="KW-0131">Cell cycle</keyword>
<keyword evidence="5 10" id="KW-0132">Cell division</keyword>
<feature type="transmembrane region" description="Helical" evidence="11">
    <location>
        <begin position="20"/>
        <end position="43"/>
    </location>
</feature>
<dbReference type="InterPro" id="IPR004513">
    <property type="entry name" value="FtsX"/>
</dbReference>
<feature type="domain" description="FtsX extracellular" evidence="13">
    <location>
        <begin position="58"/>
        <end position="147"/>
    </location>
</feature>
<keyword evidence="7 11" id="KW-1133">Transmembrane helix</keyword>
<dbReference type="EMBL" id="JAQOSQ010000005">
    <property type="protein sequence ID" value="MDJ1182957.1"/>
    <property type="molecule type" value="Genomic_DNA"/>
</dbReference>
<evidence type="ECO:0000313" key="15">
    <source>
        <dbReference type="Proteomes" id="UP001232992"/>
    </source>
</evidence>
<accession>A0ABT7BUU2</accession>
<dbReference type="InterPro" id="IPR040690">
    <property type="entry name" value="FtsX_ECD"/>
</dbReference>
<reference evidence="14 15" key="1">
    <citation type="submission" date="2023-01" db="EMBL/GenBank/DDBJ databases">
        <title>Novel diversity within Roseofilum (Cyanobacteria; Desertifilaceae) from marine benthic mats with descriptions of four novel species.</title>
        <authorList>
            <person name="Wang Y."/>
            <person name="Berthold D.E."/>
            <person name="Hu J."/>
            <person name="Lefler F.W."/>
            <person name="Laughinghouse H.D. IV."/>
        </authorList>
    </citation>
    <scope>NUCLEOTIDE SEQUENCE [LARGE SCALE GENOMIC DNA]</scope>
    <source>
        <strain evidence="14 15">BLCC-M143</strain>
    </source>
</reference>
<sequence>MMKLRYLWSEVLLGLRRGGWMNWAAIATVTVLLFLFGLSWQVAWQLEGVVNQFGNQLQATVYLQPDRSAAPLLGTVRDLPGVVAVKAVSKQEAWMELVQELGLNSVELATEILPSNPLVDELRVRADSVESLRGLIPQLEGLPGVDEAIYGETALALLSEMNQGLRMLSLGIVMVLMLSAIAVMTTTIELIVASRRREIEIMHLVGASSLSVQLPFLMQGTILGAIGAAIAWAMVEGVLRSALKLLGDGLTFLPSADWGLYTNAATLFFLLLTFGLLVGSLGGWLGLRRVGCR</sequence>
<dbReference type="Proteomes" id="UP001232992">
    <property type="component" value="Unassembled WGS sequence"/>
</dbReference>
<keyword evidence="6 11" id="KW-0812">Transmembrane</keyword>
<protein>
    <recommendedName>
        <fullName evidence="3 10">Cell division protein FtsX</fullName>
    </recommendedName>
</protein>
<dbReference type="PANTHER" id="PTHR47755">
    <property type="entry name" value="CELL DIVISION PROTEIN FTSX"/>
    <property type="match status" value="1"/>
</dbReference>
<evidence type="ECO:0000256" key="9">
    <source>
        <dbReference type="ARBA" id="ARBA00023306"/>
    </source>
</evidence>
<keyword evidence="15" id="KW-1185">Reference proteome</keyword>